<keyword evidence="2" id="KW-1185">Reference proteome</keyword>
<name>D5CT52_SIDLE</name>
<protein>
    <submittedName>
        <fullName evidence="1">Uncharacterized protein</fullName>
    </submittedName>
</protein>
<accession>D5CT52</accession>
<dbReference type="STRING" id="580332.Slit_1909"/>
<dbReference type="EMBL" id="CP001965">
    <property type="protein sequence ID" value="ADE12138.1"/>
    <property type="molecule type" value="Genomic_DNA"/>
</dbReference>
<dbReference type="KEGG" id="slt:Slit_1909"/>
<reference evidence="1 2" key="1">
    <citation type="submission" date="2010-03" db="EMBL/GenBank/DDBJ databases">
        <title>Complete sequence of Sideroxydans lithotrophicus ES-1.</title>
        <authorList>
            <consortium name="US DOE Joint Genome Institute"/>
            <person name="Lucas S."/>
            <person name="Copeland A."/>
            <person name="Lapidus A."/>
            <person name="Cheng J.-F."/>
            <person name="Bruce D."/>
            <person name="Goodwin L."/>
            <person name="Pitluck S."/>
            <person name="Munk A.C."/>
            <person name="Detter J.C."/>
            <person name="Han C."/>
            <person name="Tapia R."/>
            <person name="Larimer F."/>
            <person name="Land M."/>
            <person name="Hauser L."/>
            <person name="Kyrpides N."/>
            <person name="Ivanova N."/>
            <person name="Emerson D."/>
            <person name="Woyke T."/>
        </authorList>
    </citation>
    <scope>NUCLEOTIDE SEQUENCE [LARGE SCALE GENOMIC DNA]</scope>
    <source>
        <strain evidence="1 2">ES-1</strain>
    </source>
</reference>
<dbReference type="RefSeq" id="WP_013030036.1">
    <property type="nucleotide sequence ID" value="NC_013959.1"/>
</dbReference>
<gene>
    <name evidence="1" type="ordered locus">Slit_1909</name>
</gene>
<dbReference type="AlphaFoldDB" id="D5CT52"/>
<sequence>MAKNDQTPAYVLVVVLPFGDYQRGDRITDQPTIDKVLAGENAHHCHKVAA</sequence>
<dbReference type="Proteomes" id="UP000001625">
    <property type="component" value="Chromosome"/>
</dbReference>
<organism evidence="1 2">
    <name type="scientific">Sideroxydans lithotrophicus (strain ES-1)</name>
    <dbReference type="NCBI Taxonomy" id="580332"/>
    <lineage>
        <taxon>Bacteria</taxon>
        <taxon>Pseudomonadati</taxon>
        <taxon>Pseudomonadota</taxon>
        <taxon>Betaproteobacteria</taxon>
        <taxon>Nitrosomonadales</taxon>
        <taxon>Gallionellaceae</taxon>
        <taxon>Sideroxydans</taxon>
    </lineage>
</organism>
<dbReference type="HOGENOM" id="CLU_3122649_0_0_4"/>
<evidence type="ECO:0000313" key="2">
    <source>
        <dbReference type="Proteomes" id="UP000001625"/>
    </source>
</evidence>
<evidence type="ECO:0000313" key="1">
    <source>
        <dbReference type="EMBL" id="ADE12138.1"/>
    </source>
</evidence>
<proteinExistence type="predicted"/>